<dbReference type="PANTHER" id="PTHR47961">
    <property type="entry name" value="DNA POLYMERASE THETA, PUTATIVE (AFU_ORTHOLOGUE AFUA_1G05260)-RELATED"/>
    <property type="match status" value="1"/>
</dbReference>
<evidence type="ECO:0000256" key="5">
    <source>
        <dbReference type="ARBA" id="ARBA00022840"/>
    </source>
</evidence>
<dbReference type="Gene3D" id="3.40.50.300">
    <property type="entry name" value="P-loop containing nucleotide triphosphate hydrolases"/>
    <property type="match status" value="2"/>
</dbReference>
<sequence length="692" mass="79283">MNIEDLPLPRADIDLLKSKGYSTLYPPQEEAIYKGLLADNNLLLAIPTASGKTLIAILAIMKTMSEGKKALYLVPLRALADEKYKEFLELGFNVGISTGDYDHLDYTLKKYSVLILTIERCDSLLRNDIDFFNNFSLIVYDEIHLIDSPNRGATLEIVISKLSNKRIIGLSATISNADEIAKWLNAELVKSEWRPVPLKKGVLLNDTIFFEEEEKYVEASEDPVYQLALDSLKDEGQVLIFVNSRKVAESTADKLSKKFPVINTSGNFSETTSGKKLDKMFRQGVGFHHAGLLSEDRKRVEEYFIKNNLKIIVATPTLAAGVNLPARRVIIKDYHRYDSNFGLVKIPIIEIAQMMGRAGRPKYDSSGEAILIARSHDEKEFLFKNYIESEPLPISSKLATEGGLRSHILSLIASGFVTDKKSLHNFFDRTFYAFKEDPEFIIPIIEKTLNFLIENNFLEKDFSPTSLGSIVSKLYIDPKSAIIMRDGILKDKFSDIGILHLLCATPDMPVLYLKKKEFEIFHDILSEFWEKIIIEIPDYSYEEAEFEFFISQFKTAMIIYDWINEEKEDLLVQKYGIGEGDLQRLRESMDWLLYSFEKISHLFRRNLPQIRSLRTRVRYGVKEELLDLVEIKGIGRIRARRLYNEGIKNREAINIDNLHVIKKVLGEKIAEGLIFGNEYEDKGLIQTRIDEF</sequence>
<feature type="domain" description="Helicase ATP-binding" evidence="12">
    <location>
        <begin position="33"/>
        <end position="192"/>
    </location>
</feature>
<dbReference type="GO" id="GO:0005524">
    <property type="term" value="F:ATP binding"/>
    <property type="evidence" value="ECO:0007669"/>
    <property type="project" value="UniProtKB-UniRule"/>
</dbReference>
<evidence type="ECO:0000256" key="1">
    <source>
        <dbReference type="ARBA" id="ARBA00022741"/>
    </source>
</evidence>
<keyword evidence="7 11" id="KW-0234">DNA repair</keyword>
<evidence type="ECO:0000313" key="15">
    <source>
        <dbReference type="Proteomes" id="UP000075578"/>
    </source>
</evidence>
<dbReference type="PATRIC" id="fig|1705564.3.peg.1682"/>
<dbReference type="PROSITE" id="PS51194">
    <property type="entry name" value="HELICASE_CTER"/>
    <property type="match status" value="1"/>
</dbReference>
<organism evidence="14 15">
    <name type="scientific">Candidatus Methanofastidiosum methylothiophilum</name>
    <dbReference type="NCBI Taxonomy" id="1705564"/>
    <lineage>
        <taxon>Archaea</taxon>
        <taxon>Methanobacteriati</taxon>
        <taxon>Methanobacteriota</taxon>
        <taxon>Stenosarchaea group</taxon>
        <taxon>Candidatus Methanofastidiosia</taxon>
        <taxon>Candidatus Methanofastidiosales</taxon>
        <taxon>Candidatus Methanofastidiosaceae</taxon>
        <taxon>Candidatus Methanofastidiosum</taxon>
    </lineage>
</organism>
<dbReference type="PANTHER" id="PTHR47961:SF10">
    <property type="entry name" value="ATP-DEPENDENT DNA HELICASE HEL308"/>
    <property type="match status" value="1"/>
</dbReference>
<dbReference type="Pfam" id="PF20470">
    <property type="entry name" value="HTH_61"/>
    <property type="match status" value="1"/>
</dbReference>
<keyword evidence="5 11" id="KW-0067">ATP-binding</keyword>
<keyword evidence="2 11" id="KW-0227">DNA damage</keyword>
<evidence type="ECO:0000259" key="12">
    <source>
        <dbReference type="PROSITE" id="PS51192"/>
    </source>
</evidence>
<dbReference type="Pfam" id="PF00271">
    <property type="entry name" value="Helicase_C"/>
    <property type="match status" value="1"/>
</dbReference>
<keyword evidence="8 11" id="KW-0413">Isomerase</keyword>
<protein>
    <recommendedName>
        <fullName evidence="11">ATP-dependent DNA helicase Hel308</fullName>
        <ecNumber evidence="11">5.6.2.4</ecNumber>
    </recommendedName>
    <alternativeName>
        <fullName evidence="11">DNA 3'-5' helicase Hel308</fullName>
    </alternativeName>
</protein>
<comment type="catalytic activity">
    <reaction evidence="10 11">
        <text>ATP + H2O = ADP + phosphate + H(+)</text>
        <dbReference type="Rhea" id="RHEA:13065"/>
        <dbReference type="ChEBI" id="CHEBI:15377"/>
        <dbReference type="ChEBI" id="CHEBI:15378"/>
        <dbReference type="ChEBI" id="CHEBI:30616"/>
        <dbReference type="ChEBI" id="CHEBI:43474"/>
        <dbReference type="ChEBI" id="CHEBI:456216"/>
        <dbReference type="EC" id="5.6.2.4"/>
    </reaction>
</comment>
<dbReference type="InterPro" id="IPR001650">
    <property type="entry name" value="Helicase_C-like"/>
</dbReference>
<dbReference type="Proteomes" id="UP000075578">
    <property type="component" value="Unassembled WGS sequence"/>
</dbReference>
<dbReference type="InterPro" id="IPR046931">
    <property type="entry name" value="HTH_61"/>
</dbReference>
<dbReference type="PROSITE" id="PS51192">
    <property type="entry name" value="HELICASE_ATP_BIND_1"/>
    <property type="match status" value="1"/>
</dbReference>
<dbReference type="InterPro" id="IPR022965">
    <property type="entry name" value="Helicase_Hel308"/>
</dbReference>
<keyword evidence="6 11" id="KW-0238">DNA-binding</keyword>
<evidence type="ECO:0000256" key="9">
    <source>
        <dbReference type="ARBA" id="ARBA00034617"/>
    </source>
</evidence>
<dbReference type="InterPro" id="IPR014001">
    <property type="entry name" value="Helicase_ATP-bd"/>
</dbReference>
<dbReference type="AlphaFoldDB" id="A0A150IUK0"/>
<dbReference type="EMBL" id="LNGD01000136">
    <property type="protein sequence ID" value="KYC48681.1"/>
    <property type="molecule type" value="Genomic_DNA"/>
</dbReference>
<dbReference type="GO" id="GO:0003677">
    <property type="term" value="F:DNA binding"/>
    <property type="evidence" value="ECO:0007669"/>
    <property type="project" value="UniProtKB-UniRule"/>
</dbReference>
<evidence type="ECO:0000256" key="8">
    <source>
        <dbReference type="ARBA" id="ARBA00023235"/>
    </source>
</evidence>
<evidence type="ECO:0000313" key="14">
    <source>
        <dbReference type="EMBL" id="KYC48681.1"/>
    </source>
</evidence>
<evidence type="ECO:0000256" key="7">
    <source>
        <dbReference type="ARBA" id="ARBA00023204"/>
    </source>
</evidence>
<feature type="binding site" evidence="11">
    <location>
        <position position="28"/>
    </location>
    <ligand>
        <name>ATP</name>
        <dbReference type="ChEBI" id="CHEBI:30616"/>
    </ligand>
</feature>
<name>A0A150IUK0_9EURY</name>
<dbReference type="InterPro" id="IPR036390">
    <property type="entry name" value="WH_DNA-bd_sf"/>
</dbReference>
<dbReference type="Pfam" id="PF00270">
    <property type="entry name" value="DEAD"/>
    <property type="match status" value="1"/>
</dbReference>
<dbReference type="SUPFAM" id="SSF52540">
    <property type="entry name" value="P-loop containing nucleoside triphosphate hydrolases"/>
    <property type="match status" value="1"/>
</dbReference>
<evidence type="ECO:0000256" key="10">
    <source>
        <dbReference type="ARBA" id="ARBA00048988"/>
    </source>
</evidence>
<gene>
    <name evidence="11" type="primary">hel308</name>
    <name evidence="14" type="ORF">AMQ74_01581</name>
</gene>
<dbReference type="InterPro" id="IPR011545">
    <property type="entry name" value="DEAD/DEAH_box_helicase_dom"/>
</dbReference>
<evidence type="ECO:0000256" key="2">
    <source>
        <dbReference type="ARBA" id="ARBA00022763"/>
    </source>
</evidence>
<comment type="subunit">
    <text evidence="11">Monomer.</text>
</comment>
<dbReference type="SMART" id="SM00487">
    <property type="entry name" value="DEXDc"/>
    <property type="match status" value="1"/>
</dbReference>
<dbReference type="GO" id="GO:0043138">
    <property type="term" value="F:3'-5' DNA helicase activity"/>
    <property type="evidence" value="ECO:0007669"/>
    <property type="project" value="UniProtKB-UniRule"/>
</dbReference>
<keyword evidence="3 11" id="KW-0378">Hydrolase</keyword>
<dbReference type="Pfam" id="PF21280">
    <property type="entry name" value="Helicase_dom4_arc"/>
    <property type="match status" value="1"/>
</dbReference>
<dbReference type="SMART" id="SM00490">
    <property type="entry name" value="HELICc"/>
    <property type="match status" value="1"/>
</dbReference>
<dbReference type="SUPFAM" id="SSF46785">
    <property type="entry name" value="Winged helix' DNA-binding domain"/>
    <property type="match status" value="1"/>
</dbReference>
<dbReference type="InterPro" id="IPR050474">
    <property type="entry name" value="Hel308_SKI2-like"/>
</dbReference>
<dbReference type="Gene3D" id="1.10.150.20">
    <property type="entry name" value="5' to 3' exonuclease, C-terminal subdomain"/>
    <property type="match status" value="1"/>
</dbReference>
<dbReference type="SUPFAM" id="SSF158702">
    <property type="entry name" value="Sec63 N-terminal domain-like"/>
    <property type="match status" value="1"/>
</dbReference>
<dbReference type="GO" id="GO:0016887">
    <property type="term" value="F:ATP hydrolysis activity"/>
    <property type="evidence" value="ECO:0007669"/>
    <property type="project" value="RHEA"/>
</dbReference>
<keyword evidence="4 11" id="KW-0347">Helicase</keyword>
<evidence type="ECO:0000256" key="3">
    <source>
        <dbReference type="ARBA" id="ARBA00022801"/>
    </source>
</evidence>
<dbReference type="HAMAP" id="MF_00442">
    <property type="entry name" value="Helicase_Hel308"/>
    <property type="match status" value="1"/>
</dbReference>
<evidence type="ECO:0000259" key="13">
    <source>
        <dbReference type="PROSITE" id="PS51194"/>
    </source>
</evidence>
<dbReference type="CDD" id="cd18795">
    <property type="entry name" value="SF2_C_Ski2"/>
    <property type="match status" value="1"/>
</dbReference>
<keyword evidence="1 11" id="KW-0547">Nucleotide-binding</keyword>
<dbReference type="InterPro" id="IPR027417">
    <property type="entry name" value="P-loop_NTPase"/>
</dbReference>
<comment type="function">
    <text evidence="11">DNA-dependent ATPase and 3'-5' DNA helicase that may be involved in repair of stalled replication forks.</text>
</comment>
<dbReference type="EC" id="5.6.2.4" evidence="11"/>
<dbReference type="GO" id="GO:0006281">
    <property type="term" value="P:DNA repair"/>
    <property type="evidence" value="ECO:0007669"/>
    <property type="project" value="UniProtKB-UniRule"/>
</dbReference>
<feature type="domain" description="Helicase C-terminal" evidence="13">
    <location>
        <begin position="223"/>
        <end position="412"/>
    </location>
</feature>
<reference evidence="14 15" key="1">
    <citation type="journal article" date="2016" name="ISME J.">
        <title>Chasing the elusive Euryarchaeota class WSA2: genomes reveal a uniquely fastidious methyl-reducing methanogen.</title>
        <authorList>
            <person name="Nobu M.K."/>
            <person name="Narihiro T."/>
            <person name="Kuroda K."/>
            <person name="Mei R."/>
            <person name="Liu W.T."/>
        </authorList>
    </citation>
    <scope>NUCLEOTIDE SEQUENCE [LARGE SCALE GENOMIC DNA]</scope>
    <source>
        <strain evidence="14">U1lsi0528_Bin089</strain>
    </source>
</reference>
<evidence type="ECO:0000256" key="4">
    <source>
        <dbReference type="ARBA" id="ARBA00022806"/>
    </source>
</evidence>
<comment type="catalytic activity">
    <reaction evidence="9 11">
        <text>Couples ATP hydrolysis with the unwinding of duplex DNA by translocating in the 3'-5' direction.</text>
        <dbReference type="EC" id="5.6.2.4"/>
    </reaction>
</comment>
<evidence type="ECO:0000256" key="6">
    <source>
        <dbReference type="ARBA" id="ARBA00023125"/>
    </source>
</evidence>
<dbReference type="InterPro" id="IPR048772">
    <property type="entry name" value="Hel308-like_dom4"/>
</dbReference>
<dbReference type="Gene3D" id="1.10.3380.30">
    <property type="match status" value="1"/>
</dbReference>
<accession>A0A150IUK0</accession>
<proteinExistence type="inferred from homology"/>
<evidence type="ECO:0000256" key="11">
    <source>
        <dbReference type="HAMAP-Rule" id="MF_00442"/>
    </source>
</evidence>
<comment type="similarity">
    <text evidence="11">Belongs to the helicase family. Hel308 subfamily.</text>
</comment>
<comment type="caution">
    <text evidence="14">The sequence shown here is derived from an EMBL/GenBank/DDBJ whole genome shotgun (WGS) entry which is preliminary data.</text>
</comment>